<evidence type="ECO:0000256" key="1">
    <source>
        <dbReference type="SAM" id="MobiDB-lite"/>
    </source>
</evidence>
<dbReference type="Proteomes" id="UP000000763">
    <property type="component" value="Chromosome 3"/>
</dbReference>
<evidence type="ECO:0000313" key="3">
    <source>
        <dbReference type="Proteomes" id="UP000000763"/>
    </source>
</evidence>
<dbReference type="AlphaFoldDB" id="Q84TY1"/>
<protein>
    <submittedName>
        <fullName evidence="2">Uncharacterized protein</fullName>
    </submittedName>
</protein>
<feature type="region of interest" description="Disordered" evidence="1">
    <location>
        <begin position="256"/>
        <end position="277"/>
    </location>
</feature>
<dbReference type="PANTHER" id="PTHR33087:SF31">
    <property type="entry name" value="OS06G0482850 PROTEIN"/>
    <property type="match status" value="1"/>
</dbReference>
<dbReference type="InterPro" id="IPR053253">
    <property type="entry name" value="Sex_diff_modulator"/>
</dbReference>
<dbReference type="EMBL" id="AC109602">
    <property type="protein sequence ID" value="AAO60004.1"/>
    <property type="molecule type" value="Genomic_DNA"/>
</dbReference>
<sequence length="350" mass="38681">MAGVPSDLVSRPELSYCMVAGTVEVERLHVLYTVRSVVAWTGEGQHVDLNTIADDVHSAYRIHRNDIQVTKYHLENFFLTFTIHGDREAVLQEPRLVTRSGREYFFRPWDEKKNAEAADIIEGVPMHARTEDSVAKLIGPWCSVHYIEEDTRRRNYNRTFDVWVWTSDPSSIPKVLRLTVTRPDEEGHPMNTPFPDLEPEQPAPREPKKGRLSPAGLLQRLRDVRMMKMTTAMSAQEGGIEADLSGTSLVVAPPVGAGSRSAKGAEGQGSQATTRGKGEQTADVFFAELSTPVLQPLLPVPGHKQHRPCRNKKKPLSPAAVKTIAALVEKGGCKSVRLRGGRKLAAVSPA</sequence>
<evidence type="ECO:0000313" key="2">
    <source>
        <dbReference type="EMBL" id="AAO60004.1"/>
    </source>
</evidence>
<dbReference type="PANTHER" id="PTHR33087">
    <property type="entry name" value="OS07G0539200 PROTEIN"/>
    <property type="match status" value="1"/>
</dbReference>
<organism evidence="2 3">
    <name type="scientific">Oryza sativa subsp. japonica</name>
    <name type="common">Rice</name>
    <dbReference type="NCBI Taxonomy" id="39947"/>
    <lineage>
        <taxon>Eukaryota</taxon>
        <taxon>Viridiplantae</taxon>
        <taxon>Streptophyta</taxon>
        <taxon>Embryophyta</taxon>
        <taxon>Tracheophyta</taxon>
        <taxon>Spermatophyta</taxon>
        <taxon>Magnoliopsida</taxon>
        <taxon>Liliopsida</taxon>
        <taxon>Poales</taxon>
        <taxon>Poaceae</taxon>
        <taxon>BOP clade</taxon>
        <taxon>Oryzoideae</taxon>
        <taxon>Oryzeae</taxon>
        <taxon>Oryzinae</taxon>
        <taxon>Oryza</taxon>
        <taxon>Oryza sativa</taxon>
    </lineage>
</organism>
<accession>Q84TY1</accession>
<proteinExistence type="predicted"/>
<name>Q84TY1_ORYSJ</name>
<feature type="region of interest" description="Disordered" evidence="1">
    <location>
        <begin position="182"/>
        <end position="212"/>
    </location>
</feature>
<gene>
    <name evidence="2" type="primary">OSJNBa0087M10.22</name>
</gene>
<reference evidence="3" key="2">
    <citation type="journal article" date="2008" name="Nucleic Acids Res.">
        <title>The rice annotation project database (RAP-DB): 2008 update.</title>
        <authorList>
            <consortium name="The rice annotation project (RAP)"/>
        </authorList>
    </citation>
    <scope>GENOME REANNOTATION</scope>
    <source>
        <strain evidence="3">cv. Nipponbare</strain>
    </source>
</reference>
<reference evidence="3" key="1">
    <citation type="journal article" date="2005" name="Nature">
        <title>The map-based sequence of the rice genome.</title>
        <authorList>
            <consortium name="International rice genome sequencing project (IRGSP)"/>
            <person name="Matsumoto T."/>
            <person name="Wu J."/>
            <person name="Kanamori H."/>
            <person name="Katayose Y."/>
            <person name="Fujisawa M."/>
            <person name="Namiki N."/>
            <person name="Mizuno H."/>
            <person name="Yamamoto K."/>
            <person name="Antonio B.A."/>
            <person name="Baba T."/>
            <person name="Sakata K."/>
            <person name="Nagamura Y."/>
            <person name="Aoki H."/>
            <person name="Arikawa K."/>
            <person name="Arita K."/>
            <person name="Bito T."/>
            <person name="Chiden Y."/>
            <person name="Fujitsuka N."/>
            <person name="Fukunaka R."/>
            <person name="Hamada M."/>
            <person name="Harada C."/>
            <person name="Hayashi A."/>
            <person name="Hijishita S."/>
            <person name="Honda M."/>
            <person name="Hosokawa S."/>
            <person name="Ichikawa Y."/>
            <person name="Idonuma A."/>
            <person name="Iijima M."/>
            <person name="Ikeda M."/>
            <person name="Ikeno M."/>
            <person name="Ito K."/>
            <person name="Ito S."/>
            <person name="Ito T."/>
            <person name="Ito Y."/>
            <person name="Ito Y."/>
            <person name="Iwabuchi A."/>
            <person name="Kamiya K."/>
            <person name="Karasawa W."/>
            <person name="Kurita K."/>
            <person name="Katagiri S."/>
            <person name="Kikuta A."/>
            <person name="Kobayashi H."/>
            <person name="Kobayashi N."/>
            <person name="Machita K."/>
            <person name="Maehara T."/>
            <person name="Masukawa M."/>
            <person name="Mizubayashi T."/>
            <person name="Mukai Y."/>
            <person name="Nagasaki H."/>
            <person name="Nagata Y."/>
            <person name="Naito S."/>
            <person name="Nakashima M."/>
            <person name="Nakama Y."/>
            <person name="Nakamichi Y."/>
            <person name="Nakamura M."/>
            <person name="Meguro A."/>
            <person name="Negishi M."/>
            <person name="Ohta I."/>
            <person name="Ohta T."/>
            <person name="Okamoto M."/>
            <person name="Ono N."/>
            <person name="Saji S."/>
            <person name="Sakaguchi M."/>
            <person name="Sakai K."/>
            <person name="Shibata M."/>
            <person name="Shimokawa T."/>
            <person name="Song J."/>
            <person name="Takazaki Y."/>
            <person name="Terasawa K."/>
            <person name="Tsugane M."/>
            <person name="Tsuji K."/>
            <person name="Ueda S."/>
            <person name="Waki K."/>
            <person name="Yamagata H."/>
            <person name="Yamamoto M."/>
            <person name="Yamamoto S."/>
            <person name="Yamane H."/>
            <person name="Yoshiki S."/>
            <person name="Yoshihara R."/>
            <person name="Yukawa K."/>
            <person name="Zhong H."/>
            <person name="Yano M."/>
            <person name="Yuan Q."/>
            <person name="Ouyang S."/>
            <person name="Liu J."/>
            <person name="Jones K.M."/>
            <person name="Gansberger K."/>
            <person name="Moffat K."/>
            <person name="Hill J."/>
            <person name="Bera J."/>
            <person name="Fadrosh D."/>
            <person name="Jin S."/>
            <person name="Johri S."/>
            <person name="Kim M."/>
            <person name="Overton L."/>
            <person name="Reardon M."/>
            <person name="Tsitrin T."/>
            <person name="Vuong H."/>
            <person name="Weaver B."/>
            <person name="Ciecko A."/>
            <person name="Tallon L."/>
            <person name="Jackson J."/>
            <person name="Pai G."/>
            <person name="Aken S.V."/>
            <person name="Utterback T."/>
            <person name="Reidmuller S."/>
            <person name="Feldblyum T."/>
            <person name="Hsiao J."/>
            <person name="Zismann V."/>
            <person name="Iobst S."/>
            <person name="de Vazeille A.R."/>
            <person name="Buell C.R."/>
            <person name="Ying K."/>
            <person name="Li Y."/>
            <person name="Lu T."/>
            <person name="Huang Y."/>
            <person name="Zhao Q."/>
            <person name="Feng Q."/>
            <person name="Zhang L."/>
            <person name="Zhu J."/>
            <person name="Weng Q."/>
            <person name="Mu J."/>
            <person name="Lu Y."/>
            <person name="Fan D."/>
            <person name="Liu Y."/>
            <person name="Guan J."/>
            <person name="Zhang Y."/>
            <person name="Yu S."/>
            <person name="Liu X."/>
            <person name="Zhang Y."/>
            <person name="Hong G."/>
            <person name="Han B."/>
            <person name="Choisne N."/>
            <person name="Demange N."/>
            <person name="Orjeda G."/>
            <person name="Samain S."/>
            <person name="Cattolico L."/>
            <person name="Pelletier E."/>
            <person name="Couloux A."/>
            <person name="Segurens B."/>
            <person name="Wincker P."/>
            <person name="D'Hont A."/>
            <person name="Scarpelli C."/>
            <person name="Weissenbach J."/>
            <person name="Salanoubat M."/>
            <person name="Quetier F."/>
            <person name="Yu Y."/>
            <person name="Kim H.R."/>
            <person name="Rambo T."/>
            <person name="Currie J."/>
            <person name="Collura K."/>
            <person name="Luo M."/>
            <person name="Yang T."/>
            <person name="Ammiraju J.S.S."/>
            <person name="Engler F."/>
            <person name="Soderlund C."/>
            <person name="Wing R.A."/>
            <person name="Palmer L.E."/>
            <person name="de la Bastide M."/>
            <person name="Spiegel L."/>
            <person name="Nascimento L."/>
            <person name="Zutavern T."/>
            <person name="O'Shaughnessy A."/>
            <person name="Dike S."/>
            <person name="Dedhia N."/>
            <person name="Preston R."/>
            <person name="Balija V."/>
            <person name="McCombie W.R."/>
            <person name="Chow T."/>
            <person name="Chen H."/>
            <person name="Chung M."/>
            <person name="Chen C."/>
            <person name="Shaw J."/>
            <person name="Wu H."/>
            <person name="Hsiao K."/>
            <person name="Chao Y."/>
            <person name="Chu M."/>
            <person name="Cheng C."/>
            <person name="Hour A."/>
            <person name="Lee P."/>
            <person name="Lin S."/>
            <person name="Lin Y."/>
            <person name="Liou J."/>
            <person name="Liu S."/>
            <person name="Hsing Y."/>
            <person name="Raghuvanshi S."/>
            <person name="Mohanty A."/>
            <person name="Bharti A.K."/>
            <person name="Gaur A."/>
            <person name="Gupta V."/>
            <person name="Kumar D."/>
            <person name="Ravi V."/>
            <person name="Vij S."/>
            <person name="Kapur A."/>
            <person name="Khurana P."/>
            <person name="Khurana P."/>
            <person name="Khurana J.P."/>
            <person name="Tyagi A.K."/>
            <person name="Gaikwad K."/>
            <person name="Singh A."/>
            <person name="Dalal V."/>
            <person name="Srivastava S."/>
            <person name="Dixit A."/>
            <person name="Pal A.K."/>
            <person name="Ghazi I.A."/>
            <person name="Yadav M."/>
            <person name="Pandit A."/>
            <person name="Bhargava A."/>
            <person name="Sureshbabu K."/>
            <person name="Batra K."/>
            <person name="Sharma T.R."/>
            <person name="Mohapatra T."/>
            <person name="Singh N.K."/>
            <person name="Messing J."/>
            <person name="Nelson A.B."/>
            <person name="Fuks G."/>
            <person name="Kavchok S."/>
            <person name="Keizer G."/>
            <person name="Linton E."/>
            <person name="Llaca V."/>
            <person name="Song R."/>
            <person name="Tanyolac B."/>
            <person name="Young S."/>
            <person name="Ho-Il K."/>
            <person name="Hahn J.H."/>
            <person name="Sangsakoo G."/>
            <person name="Vanavichit A."/>
            <person name="de Mattos Luiz.A.T."/>
            <person name="Zimmer P.D."/>
            <person name="Malone G."/>
            <person name="Dellagostin O."/>
            <person name="de Oliveira A.C."/>
            <person name="Bevan M."/>
            <person name="Bancroft I."/>
            <person name="Minx P."/>
            <person name="Cordum H."/>
            <person name="Wilson R."/>
            <person name="Cheng Z."/>
            <person name="Jin W."/>
            <person name="Jiang J."/>
            <person name="Leong S.A."/>
            <person name="Iwama H."/>
            <person name="Gojobori T."/>
            <person name="Itoh T."/>
            <person name="Niimura Y."/>
            <person name="Fujii Y."/>
            <person name="Habara T."/>
            <person name="Sakai H."/>
            <person name="Sato Y."/>
            <person name="Wilson G."/>
            <person name="Kumar K."/>
            <person name="McCouch S."/>
            <person name="Juretic N."/>
            <person name="Hoen D."/>
            <person name="Wright S."/>
            <person name="Bruskiewich R."/>
            <person name="Bureau T."/>
            <person name="Miyao A."/>
            <person name="Hirochika H."/>
            <person name="Nishikawa T."/>
            <person name="Kadowaki K."/>
            <person name="Sugiura M."/>
            <person name="Burr B."/>
            <person name="Sasaki T."/>
        </authorList>
    </citation>
    <scope>NUCLEOTIDE SEQUENCE [LARGE SCALE GENOMIC DNA]</scope>
    <source>
        <strain evidence="3">cv. Nipponbare</strain>
    </source>
</reference>